<evidence type="ECO:0000313" key="3">
    <source>
        <dbReference type="EMBL" id="RSU11528.1"/>
    </source>
</evidence>
<evidence type="ECO:0000256" key="1">
    <source>
        <dbReference type="ARBA" id="ARBA00007121"/>
    </source>
</evidence>
<dbReference type="PANTHER" id="PTHR43717:SF1">
    <property type="entry name" value="ANAEROBIC NITRIC OXIDE REDUCTASE FLAVORUBREDOXIN"/>
    <property type="match status" value="1"/>
</dbReference>
<dbReference type="InterPro" id="IPR029039">
    <property type="entry name" value="Flavoprotein-like_sf"/>
</dbReference>
<dbReference type="SUPFAM" id="SSF56281">
    <property type="entry name" value="Metallo-hydrolase/oxidoreductase"/>
    <property type="match status" value="1"/>
</dbReference>
<dbReference type="PROSITE" id="PS50902">
    <property type="entry name" value="FLAVODOXIN_LIKE"/>
    <property type="match status" value="1"/>
</dbReference>
<evidence type="ECO:0000259" key="2">
    <source>
        <dbReference type="PROSITE" id="PS50902"/>
    </source>
</evidence>
<dbReference type="GO" id="GO:0046872">
    <property type="term" value="F:metal ion binding"/>
    <property type="evidence" value="ECO:0007669"/>
    <property type="project" value="InterPro"/>
</dbReference>
<organism evidence="3 4">
    <name type="scientific">Vagococcus elongatus</name>
    <dbReference type="NCBI Taxonomy" id="180344"/>
    <lineage>
        <taxon>Bacteria</taxon>
        <taxon>Bacillati</taxon>
        <taxon>Bacillota</taxon>
        <taxon>Bacilli</taxon>
        <taxon>Lactobacillales</taxon>
        <taxon>Enterococcaceae</taxon>
        <taxon>Vagococcus</taxon>
    </lineage>
</organism>
<accession>A0A430ATZ4</accession>
<comment type="caution">
    <text evidence="3">The sequence shown here is derived from an EMBL/GenBank/DDBJ whole genome shotgun (WGS) entry which is preliminary data.</text>
</comment>
<dbReference type="OrthoDB" id="9807946at2"/>
<dbReference type="AlphaFoldDB" id="A0A430ATZ4"/>
<dbReference type="GO" id="GO:0016651">
    <property type="term" value="F:oxidoreductase activity, acting on NAD(P)H"/>
    <property type="evidence" value="ECO:0007669"/>
    <property type="project" value="UniProtKB-ARBA"/>
</dbReference>
<dbReference type="PIRSF" id="PIRSF005243">
    <property type="entry name" value="ROO"/>
    <property type="match status" value="1"/>
</dbReference>
<evidence type="ECO:0000313" key="4">
    <source>
        <dbReference type="Proteomes" id="UP000287605"/>
    </source>
</evidence>
<dbReference type="InterPro" id="IPR008254">
    <property type="entry name" value="Flavodoxin/NO_synth"/>
</dbReference>
<gene>
    <name evidence="3" type="ORF">CBF29_07540</name>
</gene>
<dbReference type="GO" id="GO:0010181">
    <property type="term" value="F:FMN binding"/>
    <property type="evidence" value="ECO:0007669"/>
    <property type="project" value="InterPro"/>
</dbReference>
<dbReference type="InterPro" id="IPR036866">
    <property type="entry name" value="RibonucZ/Hydroxyglut_hydro"/>
</dbReference>
<dbReference type="EMBL" id="NGKA01000010">
    <property type="protein sequence ID" value="RSU11528.1"/>
    <property type="molecule type" value="Genomic_DNA"/>
</dbReference>
<dbReference type="Pfam" id="PF19583">
    <property type="entry name" value="ODP"/>
    <property type="match status" value="1"/>
</dbReference>
<proteinExistence type="inferred from homology"/>
<keyword evidence="4" id="KW-1185">Reference proteome</keyword>
<reference evidence="3 4" key="1">
    <citation type="submission" date="2017-05" db="EMBL/GenBank/DDBJ databases">
        <title>Vagococcus spp. assemblies.</title>
        <authorList>
            <person name="Gulvik C.A."/>
        </authorList>
    </citation>
    <scope>NUCLEOTIDE SEQUENCE [LARGE SCALE GENOMIC DNA]</scope>
    <source>
        <strain evidence="3 4">CCUG 51432</strain>
    </source>
</reference>
<dbReference type="InterPro" id="IPR045761">
    <property type="entry name" value="ODP_dom"/>
</dbReference>
<dbReference type="PANTHER" id="PTHR43717">
    <property type="entry name" value="ANAEROBIC NITRIC OXIDE REDUCTASE FLAVORUBREDOXIN"/>
    <property type="match status" value="1"/>
</dbReference>
<dbReference type="Proteomes" id="UP000287605">
    <property type="component" value="Unassembled WGS sequence"/>
</dbReference>
<sequence length="403" mass="45860">MHNTRKITDDIIWVGATDRQVQLFENLFPLAHGMSYNSYVLLDEKTALLDTVDSSISDIYMENILHALGGRELDYLIIHHMEPDHCANIEAVLRRFPDVKLVGNKTTFKFLEQFYDVHVKDNYHPVKGGDTLELGKRTLKFIMAPNVHWPEVMFSYDISDGFLFSADGFGSFSPLDGNLFSDELDFDGRIKEESRRYFVNIIGKFGSNVLKVLKKLNGLPINMILPLHGPIFRDKEHISYMIDRYRQWASYEPEQESVLILFGSMYGNTENAVGNLATMLAEKGVKNLRLYDISNTDPSLLMSEMWSYSHIVLASPNYNGDLMYKMDTVIREALRLNLQNRKISFMTNATWGGAALKTMESYFEDPKHFEIVGEPVKISSSVKVDNVPEIEALADAIVASLNA</sequence>
<dbReference type="GO" id="GO:0009055">
    <property type="term" value="F:electron transfer activity"/>
    <property type="evidence" value="ECO:0007669"/>
    <property type="project" value="InterPro"/>
</dbReference>
<dbReference type="RefSeq" id="WP_126809152.1">
    <property type="nucleotide sequence ID" value="NZ_NGKA01000010.1"/>
</dbReference>
<dbReference type="SMART" id="SM00849">
    <property type="entry name" value="Lactamase_B"/>
    <property type="match status" value="1"/>
</dbReference>
<dbReference type="InterPro" id="IPR001279">
    <property type="entry name" value="Metallo-B-lactamas"/>
</dbReference>
<feature type="domain" description="Flavodoxin-like" evidence="2">
    <location>
        <begin position="258"/>
        <end position="403"/>
    </location>
</feature>
<dbReference type="CDD" id="cd07709">
    <property type="entry name" value="flavodiiron_proteins_MBL-fold"/>
    <property type="match status" value="1"/>
</dbReference>
<name>A0A430ATZ4_9ENTE</name>
<comment type="similarity">
    <text evidence="1">In the N-terminal section; belongs to the zinc metallo-hydrolase group 3 family.</text>
</comment>
<dbReference type="SUPFAM" id="SSF52218">
    <property type="entry name" value="Flavoproteins"/>
    <property type="match status" value="1"/>
</dbReference>
<dbReference type="Gene3D" id="3.60.15.10">
    <property type="entry name" value="Ribonuclease Z/Hydroxyacylglutathione hydrolase-like"/>
    <property type="match status" value="1"/>
</dbReference>
<dbReference type="Gene3D" id="3.40.50.360">
    <property type="match status" value="1"/>
</dbReference>
<dbReference type="InterPro" id="IPR016440">
    <property type="entry name" value="Rubredoxin-O_OxRdtase"/>
</dbReference>
<protein>
    <submittedName>
        <fullName evidence="3">Flavodoxin</fullName>
    </submittedName>
</protein>